<accession>A0A6G1BXD9</accession>
<evidence type="ECO:0008006" key="4">
    <source>
        <dbReference type="Google" id="ProtNLM"/>
    </source>
</evidence>
<dbReference type="AlphaFoldDB" id="A0A6G1BXD9"/>
<sequence>MKEAITMGGGEEVVLVVVVGLDLDLGRCVSSSGGGSIEDQEGQQRPTFYSRLQQWSRGSGRAEPSHAGITMGMGGVAAEEARG</sequence>
<organism evidence="2 3">
    <name type="scientific">Oryza meyeriana var. granulata</name>
    <dbReference type="NCBI Taxonomy" id="110450"/>
    <lineage>
        <taxon>Eukaryota</taxon>
        <taxon>Viridiplantae</taxon>
        <taxon>Streptophyta</taxon>
        <taxon>Embryophyta</taxon>
        <taxon>Tracheophyta</taxon>
        <taxon>Spermatophyta</taxon>
        <taxon>Magnoliopsida</taxon>
        <taxon>Liliopsida</taxon>
        <taxon>Poales</taxon>
        <taxon>Poaceae</taxon>
        <taxon>BOP clade</taxon>
        <taxon>Oryzoideae</taxon>
        <taxon>Oryzeae</taxon>
        <taxon>Oryzinae</taxon>
        <taxon>Oryza</taxon>
        <taxon>Oryza meyeriana</taxon>
    </lineage>
</organism>
<dbReference type="Proteomes" id="UP000479710">
    <property type="component" value="Unassembled WGS sequence"/>
</dbReference>
<feature type="region of interest" description="Disordered" evidence="1">
    <location>
        <begin position="55"/>
        <end position="83"/>
    </location>
</feature>
<protein>
    <recommendedName>
        <fullName evidence="4">DUF834 domain-containing protein</fullName>
    </recommendedName>
</protein>
<evidence type="ECO:0000313" key="3">
    <source>
        <dbReference type="Proteomes" id="UP000479710"/>
    </source>
</evidence>
<name>A0A6G1BXD9_9ORYZ</name>
<keyword evidence="3" id="KW-1185">Reference proteome</keyword>
<gene>
    <name evidence="2" type="ORF">E2562_017657</name>
</gene>
<reference evidence="2 3" key="1">
    <citation type="submission" date="2019-11" db="EMBL/GenBank/DDBJ databases">
        <title>Whole genome sequence of Oryza granulata.</title>
        <authorList>
            <person name="Li W."/>
        </authorList>
    </citation>
    <scope>NUCLEOTIDE SEQUENCE [LARGE SCALE GENOMIC DNA]</scope>
    <source>
        <strain evidence="3">cv. Menghai</strain>
        <tissue evidence="2">Leaf</tissue>
    </source>
</reference>
<comment type="caution">
    <text evidence="2">The sequence shown here is derived from an EMBL/GenBank/DDBJ whole genome shotgun (WGS) entry which is preliminary data.</text>
</comment>
<evidence type="ECO:0000313" key="2">
    <source>
        <dbReference type="EMBL" id="KAF0892679.1"/>
    </source>
</evidence>
<proteinExistence type="predicted"/>
<evidence type="ECO:0000256" key="1">
    <source>
        <dbReference type="SAM" id="MobiDB-lite"/>
    </source>
</evidence>
<dbReference type="EMBL" id="SPHZ02000011">
    <property type="protein sequence ID" value="KAF0892679.1"/>
    <property type="molecule type" value="Genomic_DNA"/>
</dbReference>